<reference evidence="23" key="1">
    <citation type="submission" date="2017-01" db="EMBL/GenBank/DDBJ databases">
        <title>Comparative genomics of anhydrobiosis in the tardigrade Hypsibius dujardini.</title>
        <authorList>
            <person name="Yoshida Y."/>
            <person name="Koutsovoulos G."/>
            <person name="Laetsch D."/>
            <person name="Stevens L."/>
            <person name="Kumar S."/>
            <person name="Horikawa D."/>
            <person name="Ishino K."/>
            <person name="Komine S."/>
            <person name="Tomita M."/>
            <person name="Blaxter M."/>
            <person name="Arakawa K."/>
        </authorList>
    </citation>
    <scope>NUCLEOTIDE SEQUENCE [LARGE SCALE GENOMIC DNA]</scope>
    <source>
        <strain evidence="23">Z151</strain>
    </source>
</reference>
<dbReference type="PANTHER" id="PTHR45846:SF1">
    <property type="entry name" value="TRNA-DIHYDROURIDINE(47) SYNTHASE [NAD(P)(+)]-LIKE"/>
    <property type="match status" value="1"/>
</dbReference>
<keyword evidence="6 18" id="KW-0479">Metal-binding</keyword>
<keyword evidence="4" id="KW-0507">mRNA processing</keyword>
<evidence type="ECO:0000259" key="21">
    <source>
        <dbReference type="PROSITE" id="PS50103"/>
    </source>
</evidence>
<comment type="function">
    <text evidence="13">Catalyzes the synthesis of dihydrouridine, a modified base, in various RNAs, such as tRNAs, mRNAs and some long non-coding RNAs (lncRNAs). Mainly modifies the uridine in position 47 (U47) in the D-loop of most cytoplasmic tRNAs. Also able to mediate the formation of dihydrouridine in some mRNAs, thereby regulating their translation.</text>
</comment>
<keyword evidence="5 19" id="KW-0819">tRNA processing</keyword>
<keyword evidence="9 18" id="KW-0862">Zinc</keyword>
<comment type="caution">
    <text evidence="22">The sequence shown here is derived from an EMBL/GenBank/DDBJ whole genome shotgun (WGS) entry which is preliminary data.</text>
</comment>
<evidence type="ECO:0000256" key="10">
    <source>
        <dbReference type="ARBA" id="ARBA00022857"/>
    </source>
</evidence>
<name>A0A1W0WC83_HYPEX</name>
<dbReference type="GO" id="GO:0003723">
    <property type="term" value="F:RNA binding"/>
    <property type="evidence" value="ECO:0007669"/>
    <property type="project" value="TreeGrafter"/>
</dbReference>
<evidence type="ECO:0000256" key="16">
    <source>
        <dbReference type="ARBA" id="ARBA00049447"/>
    </source>
</evidence>
<keyword evidence="7" id="KW-0677">Repeat</keyword>
<feature type="region of interest" description="Disordered" evidence="20">
    <location>
        <begin position="1"/>
        <end position="55"/>
    </location>
</feature>
<dbReference type="GO" id="GO:0050660">
    <property type="term" value="F:flavin adenine dinucleotide binding"/>
    <property type="evidence" value="ECO:0007669"/>
    <property type="project" value="UniProtKB-UniRule"/>
</dbReference>
<evidence type="ECO:0000256" key="13">
    <source>
        <dbReference type="ARBA" id="ARBA00045365"/>
    </source>
</evidence>
<evidence type="ECO:0000256" key="19">
    <source>
        <dbReference type="RuleBase" id="RU291113"/>
    </source>
</evidence>
<dbReference type="FunFam" id="3.20.20.70:FF:000067">
    <property type="entry name" value="tRNA-dihydrouridine(47) synthase [NAD(P)(+)]"/>
    <property type="match status" value="1"/>
</dbReference>
<evidence type="ECO:0000256" key="17">
    <source>
        <dbReference type="ARBA" id="ARBA00049513"/>
    </source>
</evidence>
<dbReference type="Pfam" id="PF25585">
    <property type="entry name" value="zf-CCCH_DUS3L"/>
    <property type="match status" value="1"/>
</dbReference>
<dbReference type="PROSITE" id="PS01136">
    <property type="entry name" value="UPF0034"/>
    <property type="match status" value="1"/>
</dbReference>
<gene>
    <name evidence="22" type="ORF">BV898_12965</name>
</gene>
<keyword evidence="11 19" id="KW-0560">Oxidoreductase</keyword>
<dbReference type="GO" id="GO:0008270">
    <property type="term" value="F:zinc ion binding"/>
    <property type="evidence" value="ECO:0007669"/>
    <property type="project" value="UniProtKB-KW"/>
</dbReference>
<protein>
    <recommendedName>
        <fullName evidence="19">tRNA-dihydrouridine(47) synthase [NAD(P)(+)]</fullName>
        <ecNumber evidence="19">1.3.1.-</ecNumber>
    </recommendedName>
    <alternativeName>
        <fullName evidence="19">tRNA-dihydrouridine synthase 3</fullName>
    </alternativeName>
</protein>
<comment type="catalytic activity">
    <reaction evidence="17">
        <text>5,6-dihydrouridine(47) in tRNA + NADP(+) = uridine(47) in tRNA + NADPH + H(+)</text>
        <dbReference type="Rhea" id="RHEA:53360"/>
        <dbReference type="Rhea" id="RHEA-COMP:13539"/>
        <dbReference type="Rhea" id="RHEA-COMP:13540"/>
        <dbReference type="ChEBI" id="CHEBI:15378"/>
        <dbReference type="ChEBI" id="CHEBI:57783"/>
        <dbReference type="ChEBI" id="CHEBI:58349"/>
        <dbReference type="ChEBI" id="CHEBI:65315"/>
        <dbReference type="ChEBI" id="CHEBI:74443"/>
        <dbReference type="EC" id="1.3.1.89"/>
    </reaction>
    <physiologicalReaction direction="right-to-left" evidence="17">
        <dbReference type="Rhea" id="RHEA:53362"/>
    </physiologicalReaction>
</comment>
<evidence type="ECO:0000256" key="6">
    <source>
        <dbReference type="ARBA" id="ARBA00022723"/>
    </source>
</evidence>
<evidence type="ECO:0000256" key="9">
    <source>
        <dbReference type="ARBA" id="ARBA00022833"/>
    </source>
</evidence>
<evidence type="ECO:0000256" key="1">
    <source>
        <dbReference type="ARBA" id="ARBA00001917"/>
    </source>
</evidence>
<evidence type="ECO:0000256" key="5">
    <source>
        <dbReference type="ARBA" id="ARBA00022694"/>
    </source>
</evidence>
<accession>A0A1W0WC83</accession>
<dbReference type="InterPro" id="IPR000571">
    <property type="entry name" value="Znf_CCCH"/>
</dbReference>
<evidence type="ECO:0000256" key="15">
    <source>
        <dbReference type="ARBA" id="ARBA00048342"/>
    </source>
</evidence>
<evidence type="ECO:0000256" key="7">
    <source>
        <dbReference type="ARBA" id="ARBA00022737"/>
    </source>
</evidence>
<evidence type="ECO:0000256" key="8">
    <source>
        <dbReference type="ARBA" id="ARBA00022771"/>
    </source>
</evidence>
<comment type="catalytic activity">
    <reaction evidence="16">
        <text>a 5,6-dihydrouridine in mRNA + NADP(+) = a uridine in mRNA + NADPH + H(+)</text>
        <dbReference type="Rhea" id="RHEA:69855"/>
        <dbReference type="Rhea" id="RHEA-COMP:14658"/>
        <dbReference type="Rhea" id="RHEA-COMP:17789"/>
        <dbReference type="ChEBI" id="CHEBI:15378"/>
        <dbReference type="ChEBI" id="CHEBI:57783"/>
        <dbReference type="ChEBI" id="CHEBI:58349"/>
        <dbReference type="ChEBI" id="CHEBI:65315"/>
        <dbReference type="ChEBI" id="CHEBI:74443"/>
    </reaction>
    <physiologicalReaction direction="right-to-left" evidence="16">
        <dbReference type="Rhea" id="RHEA:69857"/>
    </physiologicalReaction>
</comment>
<dbReference type="PROSITE" id="PS50103">
    <property type="entry name" value="ZF_C3H1"/>
    <property type="match status" value="2"/>
</dbReference>
<feature type="region of interest" description="Disordered" evidence="20">
    <location>
        <begin position="90"/>
        <end position="115"/>
    </location>
</feature>
<dbReference type="Gene3D" id="3.20.20.70">
    <property type="entry name" value="Aldolase class I"/>
    <property type="match status" value="1"/>
</dbReference>
<dbReference type="GO" id="GO:0006397">
    <property type="term" value="P:mRNA processing"/>
    <property type="evidence" value="ECO:0007669"/>
    <property type="project" value="UniProtKB-KW"/>
</dbReference>
<feature type="domain" description="C3H1-type" evidence="21">
    <location>
        <begin position="121"/>
        <end position="149"/>
    </location>
</feature>
<keyword evidence="23" id="KW-1185">Reference proteome</keyword>
<feature type="zinc finger region" description="C3H1-type" evidence="18">
    <location>
        <begin position="121"/>
        <end position="149"/>
    </location>
</feature>
<evidence type="ECO:0000256" key="4">
    <source>
        <dbReference type="ARBA" id="ARBA00022664"/>
    </source>
</evidence>
<dbReference type="InterPro" id="IPR035587">
    <property type="entry name" value="DUS-like_FMN-bd"/>
</dbReference>
<dbReference type="SMART" id="SM00356">
    <property type="entry name" value="ZnF_C3H1"/>
    <property type="match status" value="2"/>
</dbReference>
<comment type="catalytic activity">
    <reaction evidence="14">
        <text>5,6-dihydrouridine(47) in tRNA + NAD(+) = uridine(47) in tRNA + NADH + H(+)</text>
        <dbReference type="Rhea" id="RHEA:53364"/>
        <dbReference type="Rhea" id="RHEA-COMP:13539"/>
        <dbReference type="Rhea" id="RHEA-COMP:13540"/>
        <dbReference type="ChEBI" id="CHEBI:15378"/>
        <dbReference type="ChEBI" id="CHEBI:57540"/>
        <dbReference type="ChEBI" id="CHEBI:57945"/>
        <dbReference type="ChEBI" id="CHEBI:65315"/>
        <dbReference type="ChEBI" id="CHEBI:74443"/>
        <dbReference type="EC" id="1.3.1.89"/>
    </reaction>
    <physiologicalReaction direction="right-to-left" evidence="14">
        <dbReference type="Rhea" id="RHEA:53366"/>
    </physiologicalReaction>
</comment>
<proteinExistence type="inferred from homology"/>
<organism evidence="22 23">
    <name type="scientific">Hypsibius exemplaris</name>
    <name type="common">Freshwater tardigrade</name>
    <dbReference type="NCBI Taxonomy" id="2072580"/>
    <lineage>
        <taxon>Eukaryota</taxon>
        <taxon>Metazoa</taxon>
        <taxon>Ecdysozoa</taxon>
        <taxon>Tardigrada</taxon>
        <taxon>Eutardigrada</taxon>
        <taxon>Parachela</taxon>
        <taxon>Hypsibioidea</taxon>
        <taxon>Hypsibiidae</taxon>
        <taxon>Hypsibius</taxon>
    </lineage>
</organism>
<dbReference type="Pfam" id="PF01207">
    <property type="entry name" value="Dus"/>
    <property type="match status" value="1"/>
</dbReference>
<evidence type="ECO:0000256" key="11">
    <source>
        <dbReference type="ARBA" id="ARBA00023002"/>
    </source>
</evidence>
<evidence type="ECO:0000313" key="23">
    <source>
        <dbReference type="Proteomes" id="UP000192578"/>
    </source>
</evidence>
<comment type="similarity">
    <text evidence="19">Belongs to the dus family. Dus3 subfamily.</text>
</comment>
<dbReference type="PANTHER" id="PTHR45846">
    <property type="entry name" value="TRNA-DIHYDROURIDINE(47) SYNTHASE [NAD(P)(+)]-LIKE"/>
    <property type="match status" value="1"/>
</dbReference>
<keyword evidence="8 18" id="KW-0863">Zinc-finger</keyword>
<dbReference type="CDD" id="cd02801">
    <property type="entry name" value="DUS_like_FMN"/>
    <property type="match status" value="1"/>
</dbReference>
<evidence type="ECO:0000256" key="12">
    <source>
        <dbReference type="ARBA" id="ARBA00023027"/>
    </source>
</evidence>
<feature type="zinc finger region" description="C3H1-type" evidence="18">
    <location>
        <begin position="162"/>
        <end position="187"/>
    </location>
</feature>
<feature type="compositionally biased region" description="Basic and acidic residues" evidence="20">
    <location>
        <begin position="27"/>
        <end position="37"/>
    </location>
</feature>
<evidence type="ECO:0000313" key="22">
    <source>
        <dbReference type="EMBL" id="OQV12835.1"/>
    </source>
</evidence>
<comment type="catalytic activity">
    <reaction evidence="15">
        <text>a 5,6-dihydrouridine in mRNA + NAD(+) = a uridine in mRNA + NADH + H(+)</text>
        <dbReference type="Rhea" id="RHEA:69851"/>
        <dbReference type="Rhea" id="RHEA-COMP:14658"/>
        <dbReference type="Rhea" id="RHEA-COMP:17789"/>
        <dbReference type="ChEBI" id="CHEBI:15378"/>
        <dbReference type="ChEBI" id="CHEBI:57540"/>
        <dbReference type="ChEBI" id="CHEBI:57945"/>
        <dbReference type="ChEBI" id="CHEBI:65315"/>
        <dbReference type="ChEBI" id="CHEBI:74443"/>
    </reaction>
    <physiologicalReaction direction="right-to-left" evidence="15">
        <dbReference type="Rhea" id="RHEA:69853"/>
    </physiologicalReaction>
</comment>
<evidence type="ECO:0000256" key="20">
    <source>
        <dbReference type="SAM" id="MobiDB-lite"/>
    </source>
</evidence>
<dbReference type="Proteomes" id="UP000192578">
    <property type="component" value="Unassembled WGS sequence"/>
</dbReference>
<keyword evidence="2 19" id="KW-0285">Flavoprotein</keyword>
<feature type="compositionally biased region" description="Basic residues" evidence="20">
    <location>
        <begin position="105"/>
        <end position="115"/>
    </location>
</feature>
<dbReference type="GO" id="GO:0102265">
    <property type="term" value="F:tRNA-dihydrouridine47 synthase activity"/>
    <property type="evidence" value="ECO:0007669"/>
    <property type="project" value="UniProtKB-EC"/>
</dbReference>
<dbReference type="InterPro" id="IPR018517">
    <property type="entry name" value="tRNA_hU_synthase_CS"/>
</dbReference>
<keyword evidence="12" id="KW-0520">NAD</keyword>
<feature type="region of interest" description="Disordered" evidence="20">
    <location>
        <begin position="221"/>
        <end position="242"/>
    </location>
</feature>
<feature type="domain" description="C3H1-type" evidence="21">
    <location>
        <begin position="162"/>
        <end position="187"/>
    </location>
</feature>
<dbReference type="SUPFAM" id="SSF51395">
    <property type="entry name" value="FMN-linked oxidoreductases"/>
    <property type="match status" value="1"/>
</dbReference>
<dbReference type="EC" id="1.3.1.-" evidence="19"/>
<keyword evidence="10" id="KW-0521">NADP</keyword>
<sequence>MEVEGASPAIRSALESENGLGNGVVKKNSELKDKMEIEEPSAEVASNSGSRGGWEKGVARVKPEFLVKDHVRELDPKFLSAADQEKFGNPDISAALNAETDGKRGPKLKGRNKNRSKQNYREAVKVCSYISREADCPYGAKCRYSHDLKAYMQTKLPDIGDECIIYQRKGFCPYGLTCRFGASHLNADGTNKKADGFVEGSLVSDVKNGMTKDLQRNLRKRTFDFHDGGQQNKRSGKDRKKGRDVVVAAVEAKKSIVESVIEADAVAEDEDVAVADADIEDKSMATGDIRDEEHIRLLPAERKRLNFAGKLYLSPLTTVGNLPYRRICKRLGADITCGEMALANNLLTGQQSEWALMVRHSSEDLFGVQVCGSRPDVMGRLAELLKAEVSVDFVDINCGCPIDLVCNSGSGCALMGRSQRIEGVVKNMISVLDVPLTVKIRTGIHDGKNIAHELIPKLRDWGVSQVSLHGRSREQRYTKLADWKYIAECAEVAAAAADGNPMPLFGNGDVMNYQDYYEHLENTKVAGMLIARGALIKPWIFTEIKERRDWDISAPERFDIFKEFTNFGLEHWGSDTRGVETTRTPRRFLLEWMSFTHRYVPVGLLEQPPQRINERPPHYVGRSDLETLLSSSHCNDWIKLSEMLLGPVVEGFQFLPKHKANAWK</sequence>
<evidence type="ECO:0000256" key="14">
    <source>
        <dbReference type="ARBA" id="ARBA00048266"/>
    </source>
</evidence>
<comment type="cofactor">
    <cofactor evidence="1 19">
        <name>FMN</name>
        <dbReference type="ChEBI" id="CHEBI:58210"/>
    </cofactor>
</comment>
<evidence type="ECO:0000256" key="18">
    <source>
        <dbReference type="PROSITE-ProRule" id="PRU00723"/>
    </source>
</evidence>
<dbReference type="OrthoDB" id="259935at2759"/>
<dbReference type="EMBL" id="MTYJ01000136">
    <property type="protein sequence ID" value="OQV12835.1"/>
    <property type="molecule type" value="Genomic_DNA"/>
</dbReference>
<dbReference type="AlphaFoldDB" id="A0A1W0WC83"/>
<dbReference type="Gene3D" id="4.10.1000.10">
    <property type="entry name" value="Zinc finger, CCCH-type"/>
    <property type="match status" value="1"/>
</dbReference>
<dbReference type="InterPro" id="IPR013785">
    <property type="entry name" value="Aldolase_TIM"/>
</dbReference>
<evidence type="ECO:0000256" key="3">
    <source>
        <dbReference type="ARBA" id="ARBA00022643"/>
    </source>
</evidence>
<keyword evidence="3 19" id="KW-0288">FMN</keyword>
<dbReference type="GO" id="GO:0106414">
    <property type="term" value="F:mRNA dihydrouridine synthase activity"/>
    <property type="evidence" value="ECO:0007669"/>
    <property type="project" value="RHEA"/>
</dbReference>
<evidence type="ECO:0000256" key="2">
    <source>
        <dbReference type="ARBA" id="ARBA00022630"/>
    </source>
</evidence>